<evidence type="ECO:0000256" key="6">
    <source>
        <dbReference type="SAM" id="Coils"/>
    </source>
</evidence>
<accession>A0A918JSK1</accession>
<reference evidence="8 9" key="1">
    <citation type="journal article" date="2014" name="Int. J. Syst. Evol. Microbiol.">
        <title>Complete genome sequence of Corynebacterium casei LMG S-19264T (=DSM 44701T), isolated from a smear-ripened cheese.</title>
        <authorList>
            <consortium name="US DOE Joint Genome Institute (JGI-PGF)"/>
            <person name="Walter F."/>
            <person name="Albersmeier A."/>
            <person name="Kalinowski J."/>
            <person name="Ruckert C."/>
        </authorList>
    </citation>
    <scope>NUCLEOTIDE SEQUENCE [LARGE SCALE GENOMIC DNA]</scope>
    <source>
        <strain evidence="8 9">KCTC 12285</strain>
    </source>
</reference>
<dbReference type="GO" id="GO:0006508">
    <property type="term" value="P:proteolysis"/>
    <property type="evidence" value="ECO:0007669"/>
    <property type="project" value="UniProtKB-KW"/>
</dbReference>
<evidence type="ECO:0000256" key="1">
    <source>
        <dbReference type="ARBA" id="ARBA00011073"/>
    </source>
</evidence>
<dbReference type="InterPro" id="IPR000209">
    <property type="entry name" value="Peptidase_S8/S53_dom"/>
</dbReference>
<evidence type="ECO:0000313" key="9">
    <source>
        <dbReference type="Proteomes" id="UP000601108"/>
    </source>
</evidence>
<evidence type="ECO:0000256" key="4">
    <source>
        <dbReference type="ARBA" id="ARBA00022825"/>
    </source>
</evidence>
<feature type="active site" description="Charge relay system" evidence="5">
    <location>
        <position position="70"/>
    </location>
</feature>
<dbReference type="EMBL" id="BMWS01000003">
    <property type="protein sequence ID" value="GGX07819.1"/>
    <property type="molecule type" value="Genomic_DNA"/>
</dbReference>
<keyword evidence="9" id="KW-1185">Reference proteome</keyword>
<dbReference type="GO" id="GO:0004252">
    <property type="term" value="F:serine-type endopeptidase activity"/>
    <property type="evidence" value="ECO:0007669"/>
    <property type="project" value="UniProtKB-UniRule"/>
</dbReference>
<organism evidence="8 9">
    <name type="scientific">Aquimarina muelleri</name>
    <dbReference type="NCBI Taxonomy" id="279356"/>
    <lineage>
        <taxon>Bacteria</taxon>
        <taxon>Pseudomonadati</taxon>
        <taxon>Bacteroidota</taxon>
        <taxon>Flavobacteriia</taxon>
        <taxon>Flavobacteriales</taxon>
        <taxon>Flavobacteriaceae</taxon>
        <taxon>Aquimarina</taxon>
    </lineage>
</organism>
<keyword evidence="4 5" id="KW-0720">Serine protease</keyword>
<feature type="domain" description="Peptidase S8/S53" evidence="7">
    <location>
        <begin position="61"/>
        <end position="493"/>
    </location>
</feature>
<evidence type="ECO:0000256" key="2">
    <source>
        <dbReference type="ARBA" id="ARBA00022670"/>
    </source>
</evidence>
<dbReference type="PROSITE" id="PS00137">
    <property type="entry name" value="SUBTILASE_HIS"/>
    <property type="match status" value="1"/>
</dbReference>
<dbReference type="InterPro" id="IPR015500">
    <property type="entry name" value="Peptidase_S8_subtilisin-rel"/>
</dbReference>
<keyword evidence="2 5" id="KW-0645">Protease</keyword>
<comment type="similarity">
    <text evidence="1 5">Belongs to the peptidase S8 family.</text>
</comment>
<feature type="active site" description="Charge relay system" evidence="5">
    <location>
        <position position="288"/>
    </location>
</feature>
<name>A0A918JSK1_9FLAO</name>
<feature type="coiled-coil region" evidence="6">
    <location>
        <begin position="148"/>
        <end position="182"/>
    </location>
</feature>
<evidence type="ECO:0000256" key="3">
    <source>
        <dbReference type="ARBA" id="ARBA00022801"/>
    </source>
</evidence>
<dbReference type="PANTHER" id="PTHR43399:SF4">
    <property type="entry name" value="CELL WALL-ASSOCIATED PROTEASE"/>
    <property type="match status" value="1"/>
</dbReference>
<sequence length="541" mass="61377">MGYTQENKNQLLPRAFNGVVKKQKLKEEELKSWHYKDIIEDTIPGISLDKAYDKILRGKKGDTVIVAVIDTEVDIYHEDLKKQFWINTKEVPNNGQDDDHNGYIDDIHGWNFLGNQKGENIIYTSYESVRLIKKFKPIFENKTIDTSLVSQQENYKIYQEAKRRLKENIESKQQQLKTIQKYQQDIKDAINGLKHYFATGSITKENLLEFKTEDTIAEKQAKKIIDYINRGITEESLLGFIEQNNGALELSANLDYQERKITGDNPNEIKDIAYGNNNVSGNLDKLYHGTIVTGVIAAKRDNNKGIDGVINEVKIMTLCVSANGDELDKDIALAIRYAVDNGAKIINMSSGKLLSMNRHWVSEAIKYAAKKDVLFITSAGNNALLLDEKENNYYPNDNDSNEKEISNNFMMVGANSYTLDKKLRYYLTNYGKNNVDLFAPGYKVYTTLPNNKYRYSQGTSIATPIVSGVAALLMSHYPDLKASQIKEILMKSGVSYNIDVEMFQKDDSKKMIPFSELSKSGKVVNAYNALVLAEQISKSKK</sequence>
<evidence type="ECO:0000259" key="7">
    <source>
        <dbReference type="Pfam" id="PF00082"/>
    </source>
</evidence>
<keyword evidence="6" id="KW-0175">Coiled coil</keyword>
<dbReference type="PANTHER" id="PTHR43399">
    <property type="entry name" value="SUBTILISIN-RELATED"/>
    <property type="match status" value="1"/>
</dbReference>
<dbReference type="InterPro" id="IPR036852">
    <property type="entry name" value="Peptidase_S8/S53_dom_sf"/>
</dbReference>
<evidence type="ECO:0000313" key="8">
    <source>
        <dbReference type="EMBL" id="GGX07819.1"/>
    </source>
</evidence>
<comment type="caution">
    <text evidence="8">The sequence shown here is derived from an EMBL/GenBank/DDBJ whole genome shotgun (WGS) entry which is preliminary data.</text>
</comment>
<dbReference type="AlphaFoldDB" id="A0A918JSK1"/>
<gene>
    <name evidence="8" type="ORF">GCM10007384_06960</name>
</gene>
<dbReference type="InterPro" id="IPR022398">
    <property type="entry name" value="Peptidase_S8_His-AS"/>
</dbReference>
<dbReference type="PROSITE" id="PS51892">
    <property type="entry name" value="SUBTILASE"/>
    <property type="match status" value="1"/>
</dbReference>
<dbReference type="PRINTS" id="PR00723">
    <property type="entry name" value="SUBTILISIN"/>
</dbReference>
<dbReference type="Proteomes" id="UP000601108">
    <property type="component" value="Unassembled WGS sequence"/>
</dbReference>
<proteinExistence type="inferred from homology"/>
<dbReference type="InterPro" id="IPR051048">
    <property type="entry name" value="Peptidase_S8/S53_subtilisin"/>
</dbReference>
<protein>
    <submittedName>
        <fullName evidence="8">Peptidase S8</fullName>
    </submittedName>
</protein>
<dbReference type="PROSITE" id="PS00138">
    <property type="entry name" value="SUBTILASE_SER"/>
    <property type="match status" value="1"/>
</dbReference>
<keyword evidence="3 5" id="KW-0378">Hydrolase</keyword>
<dbReference type="SUPFAM" id="SSF52743">
    <property type="entry name" value="Subtilisin-like"/>
    <property type="match status" value="1"/>
</dbReference>
<dbReference type="InterPro" id="IPR023828">
    <property type="entry name" value="Peptidase_S8_Ser-AS"/>
</dbReference>
<dbReference type="Pfam" id="PF00082">
    <property type="entry name" value="Peptidase_S8"/>
    <property type="match status" value="1"/>
</dbReference>
<dbReference type="Gene3D" id="3.40.50.200">
    <property type="entry name" value="Peptidase S8/S53 domain"/>
    <property type="match status" value="2"/>
</dbReference>
<feature type="active site" description="Charge relay system" evidence="5">
    <location>
        <position position="460"/>
    </location>
</feature>
<evidence type="ECO:0000256" key="5">
    <source>
        <dbReference type="PROSITE-ProRule" id="PRU01240"/>
    </source>
</evidence>